<accession>E7C8Q3</accession>
<dbReference type="InterPro" id="IPR037401">
    <property type="entry name" value="SnoaL-like"/>
</dbReference>
<dbReference type="Pfam" id="PF13577">
    <property type="entry name" value="SnoaL_4"/>
    <property type="match status" value="1"/>
</dbReference>
<dbReference type="EMBL" id="GU568025">
    <property type="protein sequence ID" value="ADI23827.1"/>
    <property type="molecule type" value="Genomic_DNA"/>
</dbReference>
<evidence type="ECO:0000259" key="2">
    <source>
        <dbReference type="Pfam" id="PF13577"/>
    </source>
</evidence>
<feature type="chain" id="PRO_5003218164" description="SnoaL-like domain-containing protein" evidence="1">
    <location>
        <begin position="24"/>
        <end position="166"/>
    </location>
</feature>
<dbReference type="CDD" id="cd00531">
    <property type="entry name" value="NTF2_like"/>
    <property type="match status" value="1"/>
</dbReference>
<organism evidence="3">
    <name type="scientific">uncultured gamma proteobacterium HF4000_48E10</name>
    <dbReference type="NCBI Taxonomy" id="723583"/>
    <lineage>
        <taxon>Bacteria</taxon>
        <taxon>Pseudomonadati</taxon>
        <taxon>Pseudomonadota</taxon>
        <taxon>Gammaproteobacteria</taxon>
        <taxon>environmental samples</taxon>
    </lineage>
</organism>
<dbReference type="AlphaFoldDB" id="E7C8Q3"/>
<reference evidence="3" key="1">
    <citation type="submission" date="2010-01" db="EMBL/GenBank/DDBJ databases">
        <title>Genome fragments of uncultured bacteria from the North Pacific subtropical Gyre.</title>
        <authorList>
            <person name="Pham V.D."/>
            <person name="Delong E.F."/>
        </authorList>
    </citation>
    <scope>NUCLEOTIDE SEQUENCE</scope>
</reference>
<sequence>MSKVRVLVAVAAVTIAGFAWVSAQQSRSASPGTLTGRDYEQIKELYARYNQGSDFRDAELFLSAFADDAVMTRGGLDIVGMAALRADRAERYAGQTGDAGRRHHNGSFIITPTAEGATARAYYLLLDVTSRPPTMVASGYYEDEFTRTPDGWRIQHRTLHSDGDAR</sequence>
<proteinExistence type="predicted"/>
<keyword evidence="1" id="KW-0732">Signal</keyword>
<protein>
    <recommendedName>
        <fullName evidence="2">SnoaL-like domain-containing protein</fullName>
    </recommendedName>
</protein>
<dbReference type="SUPFAM" id="SSF54427">
    <property type="entry name" value="NTF2-like"/>
    <property type="match status" value="1"/>
</dbReference>
<dbReference type="InterPro" id="IPR032710">
    <property type="entry name" value="NTF2-like_dom_sf"/>
</dbReference>
<dbReference type="Gene3D" id="3.10.450.50">
    <property type="match status" value="1"/>
</dbReference>
<evidence type="ECO:0000256" key="1">
    <source>
        <dbReference type="SAM" id="SignalP"/>
    </source>
</evidence>
<feature type="domain" description="SnoaL-like" evidence="2">
    <location>
        <begin position="37"/>
        <end position="158"/>
    </location>
</feature>
<feature type="signal peptide" evidence="1">
    <location>
        <begin position="1"/>
        <end position="23"/>
    </location>
</feature>
<evidence type="ECO:0000313" key="3">
    <source>
        <dbReference type="EMBL" id="ADI23827.1"/>
    </source>
</evidence>
<name>E7C8Q3_9GAMM</name>